<proteinExistence type="predicted"/>
<gene>
    <name evidence="1" type="ORF">JOC73_001484</name>
</gene>
<dbReference type="RefSeq" id="WP_204401603.1">
    <property type="nucleotide sequence ID" value="NZ_JAFBEE010000008.1"/>
</dbReference>
<name>A0ABS2NPT1_9FIRM</name>
<comment type="caution">
    <text evidence="1">The sequence shown here is derived from an EMBL/GenBank/DDBJ whole genome shotgun (WGS) entry which is preliminary data.</text>
</comment>
<protein>
    <submittedName>
        <fullName evidence="1">Uncharacterized protein</fullName>
    </submittedName>
</protein>
<reference evidence="1 2" key="1">
    <citation type="submission" date="2021-01" db="EMBL/GenBank/DDBJ databases">
        <title>Genomic Encyclopedia of Type Strains, Phase IV (KMG-IV): sequencing the most valuable type-strain genomes for metagenomic binning, comparative biology and taxonomic classification.</title>
        <authorList>
            <person name="Goeker M."/>
        </authorList>
    </citation>
    <scope>NUCLEOTIDE SEQUENCE [LARGE SCALE GENOMIC DNA]</scope>
    <source>
        <strain evidence="1 2">DSM 25890</strain>
    </source>
</reference>
<evidence type="ECO:0000313" key="1">
    <source>
        <dbReference type="EMBL" id="MBM7614922.1"/>
    </source>
</evidence>
<keyword evidence="2" id="KW-1185">Reference proteome</keyword>
<accession>A0ABS2NPT1</accession>
<dbReference type="EMBL" id="JAFBEE010000008">
    <property type="protein sequence ID" value="MBM7614922.1"/>
    <property type="molecule type" value="Genomic_DNA"/>
</dbReference>
<organism evidence="1 2">
    <name type="scientific">Alkaliphilus hydrothermalis</name>
    <dbReference type="NCBI Taxonomy" id="1482730"/>
    <lineage>
        <taxon>Bacteria</taxon>
        <taxon>Bacillati</taxon>
        <taxon>Bacillota</taxon>
        <taxon>Clostridia</taxon>
        <taxon>Peptostreptococcales</taxon>
        <taxon>Natronincolaceae</taxon>
        <taxon>Alkaliphilus</taxon>
    </lineage>
</organism>
<evidence type="ECO:0000313" key="2">
    <source>
        <dbReference type="Proteomes" id="UP001314796"/>
    </source>
</evidence>
<dbReference type="Proteomes" id="UP001314796">
    <property type="component" value="Unassembled WGS sequence"/>
</dbReference>
<sequence>MDTNSGQSTMENSSLYSVSIEEDEEHYYGTIEILEQGIKIYSEDMNYGDFYYFEYQDITLTKLYGENSFKLKIETDHKELIVNGLFSDFFQQLKEYTQIQE</sequence>